<feature type="region of interest" description="Disordered" evidence="2">
    <location>
        <begin position="199"/>
        <end position="219"/>
    </location>
</feature>
<feature type="compositionally biased region" description="Basic and acidic residues" evidence="2">
    <location>
        <begin position="284"/>
        <end position="293"/>
    </location>
</feature>
<keyword evidence="1" id="KW-0175">Coiled coil</keyword>
<gene>
    <name evidence="3" type="ORF">STCU_10368</name>
</gene>
<name>S9TM09_9TRYP</name>
<proteinExistence type="predicted"/>
<dbReference type="Proteomes" id="UP000015354">
    <property type="component" value="Unassembled WGS sequence"/>
</dbReference>
<organism evidence="3 4">
    <name type="scientific">Strigomonas culicis</name>
    <dbReference type="NCBI Taxonomy" id="28005"/>
    <lineage>
        <taxon>Eukaryota</taxon>
        <taxon>Discoba</taxon>
        <taxon>Euglenozoa</taxon>
        <taxon>Kinetoplastea</taxon>
        <taxon>Metakinetoplastina</taxon>
        <taxon>Trypanosomatida</taxon>
        <taxon>Trypanosomatidae</taxon>
        <taxon>Strigomonadinae</taxon>
        <taxon>Strigomonas</taxon>
    </lineage>
</organism>
<feature type="compositionally biased region" description="Low complexity" evidence="2">
    <location>
        <begin position="1"/>
        <end position="11"/>
    </location>
</feature>
<feature type="region of interest" description="Disordered" evidence="2">
    <location>
        <begin position="249"/>
        <end position="313"/>
    </location>
</feature>
<evidence type="ECO:0000313" key="4">
    <source>
        <dbReference type="Proteomes" id="UP000015354"/>
    </source>
</evidence>
<evidence type="ECO:0000256" key="1">
    <source>
        <dbReference type="SAM" id="Coils"/>
    </source>
</evidence>
<feature type="region of interest" description="Disordered" evidence="2">
    <location>
        <begin position="1"/>
        <end position="24"/>
    </location>
</feature>
<evidence type="ECO:0000256" key="2">
    <source>
        <dbReference type="SAM" id="MobiDB-lite"/>
    </source>
</evidence>
<accession>S9TM09</accession>
<dbReference type="AlphaFoldDB" id="S9TM09"/>
<dbReference type="EMBL" id="ATMH01010270">
    <property type="protein sequence ID" value="EPY17834.1"/>
    <property type="molecule type" value="Genomic_DNA"/>
</dbReference>
<protein>
    <submittedName>
        <fullName evidence="3">Uncharacterized protein</fullName>
    </submittedName>
</protein>
<comment type="caution">
    <text evidence="3">The sequence shown here is derived from an EMBL/GenBank/DDBJ whole genome shotgun (WGS) entry which is preliminary data.</text>
</comment>
<feature type="compositionally biased region" description="Low complexity" evidence="2">
    <location>
        <begin position="210"/>
        <end position="219"/>
    </location>
</feature>
<sequence length="389" mass="40359">MGSSPCTCSDTSDSEASGGRATDHAVQARYDATLLRQLQDRTKSLSRLQRELTAQRGRHQQLAEAHAAEKAQLAAAPPGLTKGQCQLAQLDQLLEPLQETPNGTGGATASDSGSFPAGHVVPVIASTPGLARTASSDRLGVMDRDMSSVEVSCATSYRASPTLPGPNLDFAAILVEDRVKRAHSDVVFSTLAEGAPLPGVRLGSPSMRQPPSTSTTVAPAATSFSPADIKPFHRQQPTLGVVSTAARHGPFANAGSRKTAFKASREEQAAAAPASPSQGTARLKGGEVEKWSDTRGAVSPHTGTAAVGSERPRADRDALLQPKQMADLNTIATPSLVAVSHSGFTVPAMSGVSVDSHAVTTPNTFLADTLRPSTPPFLSLTKTSTSMIT</sequence>
<feature type="compositionally biased region" description="Low complexity" evidence="2">
    <location>
        <begin position="269"/>
        <end position="278"/>
    </location>
</feature>
<feature type="coiled-coil region" evidence="1">
    <location>
        <begin position="35"/>
        <end position="65"/>
    </location>
</feature>
<reference evidence="3 4" key="1">
    <citation type="journal article" date="2013" name="PLoS ONE">
        <title>Predicting the Proteins of Angomonas deanei, Strigomonas culicis and Their Respective Endosymbionts Reveals New Aspects of the Trypanosomatidae Family.</title>
        <authorList>
            <person name="Motta M.C."/>
            <person name="Martins A.C."/>
            <person name="de Souza S.S."/>
            <person name="Catta-Preta C.M."/>
            <person name="Silva R."/>
            <person name="Klein C.C."/>
            <person name="de Almeida L.G."/>
            <person name="de Lima Cunha O."/>
            <person name="Ciapina L.P."/>
            <person name="Brocchi M."/>
            <person name="Colabardini A.C."/>
            <person name="de Araujo Lima B."/>
            <person name="Machado C.R."/>
            <person name="de Almeida Soares C.M."/>
            <person name="Probst C.M."/>
            <person name="de Menezes C.B."/>
            <person name="Thompson C.E."/>
            <person name="Bartholomeu D.C."/>
            <person name="Gradia D.F."/>
            <person name="Pavoni D.P."/>
            <person name="Grisard E.C."/>
            <person name="Fantinatti-Garboggini F."/>
            <person name="Marchini F.K."/>
            <person name="Rodrigues-Luiz G.F."/>
            <person name="Wagner G."/>
            <person name="Goldman G.H."/>
            <person name="Fietto J.L."/>
            <person name="Elias M.C."/>
            <person name="Goldman M.H."/>
            <person name="Sagot M.F."/>
            <person name="Pereira M."/>
            <person name="Stoco P.H."/>
            <person name="de Mendonca-Neto R.P."/>
            <person name="Teixeira S.M."/>
            <person name="Maciel T.E."/>
            <person name="de Oliveira Mendes T.A."/>
            <person name="Urmenyi T.P."/>
            <person name="de Souza W."/>
            <person name="Schenkman S."/>
            <person name="de Vasconcelos A.T."/>
        </authorList>
    </citation>
    <scope>NUCLEOTIDE SEQUENCE [LARGE SCALE GENOMIC DNA]</scope>
</reference>
<keyword evidence="4" id="KW-1185">Reference proteome</keyword>
<evidence type="ECO:0000313" key="3">
    <source>
        <dbReference type="EMBL" id="EPY17834.1"/>
    </source>
</evidence>